<evidence type="ECO:0000313" key="2">
    <source>
        <dbReference type="Proteomes" id="UP000321363"/>
    </source>
</evidence>
<dbReference type="RefSeq" id="WP_146950445.1">
    <property type="nucleotide sequence ID" value="NZ_VOQF01000017.1"/>
</dbReference>
<gene>
    <name evidence="1" type="ORF">FS935_20140</name>
</gene>
<protein>
    <submittedName>
        <fullName evidence="1">Uncharacterized protein</fullName>
    </submittedName>
</protein>
<keyword evidence="2" id="KW-1185">Reference proteome</keyword>
<proteinExistence type="predicted"/>
<name>A0A5C6VK39_9BACI</name>
<dbReference type="Proteomes" id="UP000321363">
    <property type="component" value="Unassembled WGS sequence"/>
</dbReference>
<accession>A0A5C6VK39</accession>
<dbReference type="OrthoDB" id="2885222at2"/>
<sequence>MVRHIQIKKLNEINGELSTISSECERAFSAWIKDRSNNTLFKEYRELLSKRDRVIKEYKSCIVVN</sequence>
<evidence type="ECO:0000313" key="1">
    <source>
        <dbReference type="EMBL" id="TXC85677.1"/>
    </source>
</evidence>
<dbReference type="EMBL" id="VOQF01000017">
    <property type="protein sequence ID" value="TXC85677.1"/>
    <property type="molecule type" value="Genomic_DNA"/>
</dbReference>
<comment type="caution">
    <text evidence="1">The sequence shown here is derived from an EMBL/GenBank/DDBJ whole genome shotgun (WGS) entry which is preliminary data.</text>
</comment>
<dbReference type="AlphaFoldDB" id="A0A5C6VK39"/>
<reference evidence="1 2" key="1">
    <citation type="journal article" date="2005" name="Int. J. Syst. Evol. Microbiol.">
        <title>Bacillus litoralis sp. nov., isolated from a tidal flat of the Yellow Sea in Korea.</title>
        <authorList>
            <person name="Yoon J.H."/>
            <person name="Oh T.K."/>
        </authorList>
    </citation>
    <scope>NUCLEOTIDE SEQUENCE [LARGE SCALE GENOMIC DNA]</scope>
    <source>
        <strain evidence="1 2">SW-211</strain>
    </source>
</reference>
<organism evidence="1 2">
    <name type="scientific">Metabacillus litoralis</name>
    <dbReference type="NCBI Taxonomy" id="152268"/>
    <lineage>
        <taxon>Bacteria</taxon>
        <taxon>Bacillati</taxon>
        <taxon>Bacillota</taxon>
        <taxon>Bacilli</taxon>
        <taxon>Bacillales</taxon>
        <taxon>Bacillaceae</taxon>
        <taxon>Metabacillus</taxon>
    </lineage>
</organism>